<organism evidence="2 3">
    <name type="scientific">Flammeovirga aprica JL-4</name>
    <dbReference type="NCBI Taxonomy" id="694437"/>
    <lineage>
        <taxon>Bacteria</taxon>
        <taxon>Pseudomonadati</taxon>
        <taxon>Bacteroidota</taxon>
        <taxon>Cytophagia</taxon>
        <taxon>Cytophagales</taxon>
        <taxon>Flammeovirgaceae</taxon>
        <taxon>Flammeovirga</taxon>
    </lineage>
</organism>
<feature type="compositionally biased region" description="Basic and acidic residues" evidence="1">
    <location>
        <begin position="53"/>
        <end position="63"/>
    </location>
</feature>
<reference evidence="2 3" key="1">
    <citation type="submission" date="2020-04" db="EMBL/GenBank/DDBJ databases">
        <title>Flammeovirga sp. SR4, a novel species isolated from seawater.</title>
        <authorList>
            <person name="Wang X."/>
        </authorList>
    </citation>
    <scope>NUCLEOTIDE SEQUENCE [LARGE SCALE GENOMIC DNA]</scope>
    <source>
        <strain evidence="2 3">ATCC 23126</strain>
    </source>
</reference>
<gene>
    <name evidence="2" type="ORF">HHU12_23975</name>
</gene>
<keyword evidence="3" id="KW-1185">Reference proteome</keyword>
<evidence type="ECO:0000313" key="2">
    <source>
        <dbReference type="EMBL" id="NME71048.1"/>
    </source>
</evidence>
<protein>
    <submittedName>
        <fullName evidence="2">Uncharacterized protein</fullName>
    </submittedName>
</protein>
<comment type="caution">
    <text evidence="2">The sequence shown here is derived from an EMBL/GenBank/DDBJ whole genome shotgun (WGS) entry which is preliminary data.</text>
</comment>
<proteinExistence type="predicted"/>
<sequence length="75" mass="8739">MKAFMIILASLFLLLFLVVRAIKAKRKPESKLSIYEHPSFFVKPSIEMTVKSVPKDENDKENIDFDSMFDDNDKK</sequence>
<dbReference type="RefSeq" id="WP_169659271.1">
    <property type="nucleotide sequence ID" value="NZ_JABANE010000084.1"/>
</dbReference>
<feature type="region of interest" description="Disordered" evidence="1">
    <location>
        <begin position="53"/>
        <end position="75"/>
    </location>
</feature>
<dbReference type="AlphaFoldDB" id="A0A7X9RYI0"/>
<name>A0A7X9RYI0_9BACT</name>
<dbReference type="EMBL" id="JABANE010000084">
    <property type="protein sequence ID" value="NME71048.1"/>
    <property type="molecule type" value="Genomic_DNA"/>
</dbReference>
<evidence type="ECO:0000256" key="1">
    <source>
        <dbReference type="SAM" id="MobiDB-lite"/>
    </source>
</evidence>
<accession>A0A7X9RYI0</accession>
<dbReference type="Proteomes" id="UP000576082">
    <property type="component" value="Unassembled WGS sequence"/>
</dbReference>
<evidence type="ECO:0000313" key="3">
    <source>
        <dbReference type="Proteomes" id="UP000576082"/>
    </source>
</evidence>